<dbReference type="PRINTS" id="PR00131">
    <property type="entry name" value="GLHYDRLASE1"/>
</dbReference>
<feature type="binding site" evidence="10">
    <location>
        <position position="165"/>
    </location>
    <ligand>
        <name>substrate</name>
    </ligand>
</feature>
<evidence type="ECO:0000256" key="1">
    <source>
        <dbReference type="ARBA" id="ARBA00000448"/>
    </source>
</evidence>
<proteinExistence type="inferred from homology"/>
<comment type="similarity">
    <text evidence="2 11">Belongs to the glycosyl hydrolase 1 family.</text>
</comment>
<dbReference type="EC" id="3.2.1.21" evidence="3 11"/>
<dbReference type="GO" id="GO:0008422">
    <property type="term" value="F:beta-glucosidase activity"/>
    <property type="evidence" value="ECO:0007669"/>
    <property type="project" value="UniProtKB-EC"/>
</dbReference>
<evidence type="ECO:0000313" key="12">
    <source>
        <dbReference type="EMBL" id="SDY65071.1"/>
    </source>
</evidence>
<evidence type="ECO:0000256" key="2">
    <source>
        <dbReference type="ARBA" id="ARBA00010838"/>
    </source>
</evidence>
<organism evidence="12 13">
    <name type="scientific">Herbiconiux ginsengi</name>
    <dbReference type="NCBI Taxonomy" id="381665"/>
    <lineage>
        <taxon>Bacteria</taxon>
        <taxon>Bacillati</taxon>
        <taxon>Actinomycetota</taxon>
        <taxon>Actinomycetes</taxon>
        <taxon>Micrococcales</taxon>
        <taxon>Microbacteriaceae</taxon>
        <taxon>Herbiconiux</taxon>
    </lineage>
</organism>
<keyword evidence="13" id="KW-1185">Reference proteome</keyword>
<keyword evidence="4 11" id="KW-0378">Hydrolase</keyword>
<evidence type="ECO:0000256" key="7">
    <source>
        <dbReference type="ARBA" id="ARBA00023295"/>
    </source>
</evidence>
<dbReference type="InterPro" id="IPR001360">
    <property type="entry name" value="Glyco_hydro_1"/>
</dbReference>
<feature type="binding site" evidence="10">
    <location>
        <position position="295"/>
    </location>
    <ligand>
        <name>substrate</name>
    </ligand>
</feature>
<accession>A0A1H3LKZ3</accession>
<feature type="active site" description="Proton donor" evidence="9">
    <location>
        <position position="166"/>
    </location>
</feature>
<evidence type="ECO:0000313" key="13">
    <source>
        <dbReference type="Proteomes" id="UP000198891"/>
    </source>
</evidence>
<sequence>MPDLDLPPHFRFGVATSAFQIEGAWNDDGKGPSIWDTFGHTPGKVRDDIPGDVACDSYHRYGDDIALMSSLGLDTYRMSLSWSRLIPEGVGRPNPAGLDYYDRVIDGLLEAGIDPNVTLYHWDLPQALEDKGGWANRDVADWFAEYAALAFDRYGDRVRRWATLNEPISLWIGYGVGFFAPGHRDAIAGRQAMHNAMRAHGRGVQAFRAAGSPGEIGIVLDIWKREPATQSPEDIALAHQGEDDGFRFFLDALRGGGYSDRLRHRLEAEGTLPDIRPEDQALIEEPIDYLGLNVYSRVVVNSKTNDPDVWAQSDPQPGGNFLDNGLEYYPRAVFEALEMVRDDYGWTGPTYITENGMIDGPSAAENPLEDDERIRYVRGFLEWISEAIRAGHDVRGYYLWSLMDNYEWSAGFSAKFGIAALDPVTLDRLPKKSALWYRDLISDHRAKRAVSEGVTSNV</sequence>
<feature type="binding site" evidence="10">
    <location>
        <position position="20"/>
    </location>
    <ligand>
        <name>substrate</name>
    </ligand>
</feature>
<evidence type="ECO:0000256" key="11">
    <source>
        <dbReference type="RuleBase" id="RU361175"/>
    </source>
</evidence>
<dbReference type="EMBL" id="FNPZ01000001">
    <property type="protein sequence ID" value="SDY65071.1"/>
    <property type="molecule type" value="Genomic_DNA"/>
</dbReference>
<feature type="binding site" evidence="10">
    <location>
        <position position="121"/>
    </location>
    <ligand>
        <name>substrate</name>
    </ligand>
</feature>
<keyword evidence="8" id="KW-0624">Polysaccharide degradation</keyword>
<dbReference type="STRING" id="381665.SAMN05216554_1029"/>
<evidence type="ECO:0000256" key="4">
    <source>
        <dbReference type="ARBA" id="ARBA00022801"/>
    </source>
</evidence>
<dbReference type="NCBIfam" id="TIGR03356">
    <property type="entry name" value="BGL"/>
    <property type="match status" value="1"/>
</dbReference>
<gene>
    <name evidence="12" type="ORF">SAMN05216554_1029</name>
</gene>
<name>A0A1H3LKZ3_9MICO</name>
<dbReference type="FunFam" id="3.20.20.80:FF:000004">
    <property type="entry name" value="Beta-glucosidase 6-phospho-beta-glucosidase"/>
    <property type="match status" value="1"/>
</dbReference>
<comment type="catalytic activity">
    <reaction evidence="1 11">
        <text>Hydrolysis of terminal, non-reducing beta-D-glucosyl residues with release of beta-D-glucose.</text>
        <dbReference type="EC" id="3.2.1.21"/>
    </reaction>
</comment>
<dbReference type="OrthoDB" id="9765195at2"/>
<reference evidence="12 13" key="1">
    <citation type="submission" date="2016-10" db="EMBL/GenBank/DDBJ databases">
        <authorList>
            <person name="de Groot N.N."/>
        </authorList>
    </citation>
    <scope>NUCLEOTIDE SEQUENCE [LARGE SCALE GENOMIC DNA]</scope>
    <source>
        <strain evidence="12 13">CGMCC 4.3491</strain>
    </source>
</reference>
<feature type="active site" description="Nucleophile" evidence="9">
    <location>
        <position position="354"/>
    </location>
</feature>
<dbReference type="Proteomes" id="UP000198891">
    <property type="component" value="Unassembled WGS sequence"/>
</dbReference>
<evidence type="ECO:0000256" key="8">
    <source>
        <dbReference type="ARBA" id="ARBA00023326"/>
    </source>
</evidence>
<evidence type="ECO:0000256" key="5">
    <source>
        <dbReference type="ARBA" id="ARBA00023001"/>
    </source>
</evidence>
<dbReference type="InterPro" id="IPR017853">
    <property type="entry name" value="GH"/>
</dbReference>
<dbReference type="RefSeq" id="WP_092549661.1">
    <property type="nucleotide sequence ID" value="NZ_FNPZ01000001.1"/>
</dbReference>
<keyword evidence="5" id="KW-0136">Cellulose degradation</keyword>
<dbReference type="AlphaFoldDB" id="A0A1H3LKZ3"/>
<evidence type="ECO:0000256" key="9">
    <source>
        <dbReference type="PIRSR" id="PIRSR617736-1"/>
    </source>
</evidence>
<dbReference type="PROSITE" id="PS00653">
    <property type="entry name" value="GLYCOSYL_HYDROL_F1_2"/>
    <property type="match status" value="1"/>
</dbReference>
<evidence type="ECO:0000256" key="10">
    <source>
        <dbReference type="PIRSR" id="PIRSR617736-2"/>
    </source>
</evidence>
<feature type="binding site" evidence="10">
    <location>
        <position position="400"/>
    </location>
    <ligand>
        <name>substrate</name>
    </ligand>
</feature>
<dbReference type="PANTHER" id="PTHR10353">
    <property type="entry name" value="GLYCOSYL HYDROLASE"/>
    <property type="match status" value="1"/>
</dbReference>
<dbReference type="SUPFAM" id="SSF51445">
    <property type="entry name" value="(Trans)glycosidases"/>
    <property type="match status" value="1"/>
</dbReference>
<dbReference type="Pfam" id="PF00232">
    <property type="entry name" value="Glyco_hydro_1"/>
    <property type="match status" value="1"/>
</dbReference>
<feature type="binding site" evidence="10">
    <location>
        <begin position="407"/>
        <end position="408"/>
    </location>
    <ligand>
        <name>substrate</name>
    </ligand>
</feature>
<dbReference type="GO" id="GO:0030245">
    <property type="term" value="P:cellulose catabolic process"/>
    <property type="evidence" value="ECO:0007669"/>
    <property type="project" value="UniProtKB-KW"/>
</dbReference>
<dbReference type="InterPro" id="IPR017736">
    <property type="entry name" value="Glyco_hydro_1_beta-glucosidase"/>
</dbReference>
<dbReference type="GO" id="GO:0005829">
    <property type="term" value="C:cytosol"/>
    <property type="evidence" value="ECO:0007669"/>
    <property type="project" value="TreeGrafter"/>
</dbReference>
<evidence type="ECO:0000256" key="3">
    <source>
        <dbReference type="ARBA" id="ARBA00012744"/>
    </source>
</evidence>
<evidence type="ECO:0000256" key="6">
    <source>
        <dbReference type="ARBA" id="ARBA00023277"/>
    </source>
</evidence>
<keyword evidence="6" id="KW-0119">Carbohydrate metabolism</keyword>
<keyword evidence="7 11" id="KW-0326">Glycosidase</keyword>
<dbReference type="PANTHER" id="PTHR10353:SF36">
    <property type="entry name" value="LP05116P"/>
    <property type="match status" value="1"/>
</dbReference>
<protein>
    <recommendedName>
        <fullName evidence="3 11">Beta-glucosidase</fullName>
        <ecNumber evidence="3 11">3.2.1.21</ecNumber>
    </recommendedName>
</protein>
<dbReference type="Gene3D" id="3.20.20.80">
    <property type="entry name" value="Glycosidases"/>
    <property type="match status" value="1"/>
</dbReference>
<dbReference type="InterPro" id="IPR033132">
    <property type="entry name" value="GH_1_N_CS"/>
</dbReference>